<name>A0ABW2HTS1_9ACTN</name>
<dbReference type="RefSeq" id="WP_378970231.1">
    <property type="nucleotide sequence ID" value="NZ_JBHTBJ010000013.1"/>
</dbReference>
<organism evidence="1 2">
    <name type="scientific">Paractinoplanes rhizophilus</name>
    <dbReference type="NCBI Taxonomy" id="1416877"/>
    <lineage>
        <taxon>Bacteria</taxon>
        <taxon>Bacillati</taxon>
        <taxon>Actinomycetota</taxon>
        <taxon>Actinomycetes</taxon>
        <taxon>Micromonosporales</taxon>
        <taxon>Micromonosporaceae</taxon>
        <taxon>Paractinoplanes</taxon>
    </lineage>
</organism>
<gene>
    <name evidence="1" type="ORF">ACFQS1_19655</name>
</gene>
<reference evidence="2" key="1">
    <citation type="journal article" date="2019" name="Int. J. Syst. Evol. Microbiol.">
        <title>The Global Catalogue of Microorganisms (GCM) 10K type strain sequencing project: providing services to taxonomists for standard genome sequencing and annotation.</title>
        <authorList>
            <consortium name="The Broad Institute Genomics Platform"/>
            <consortium name="The Broad Institute Genome Sequencing Center for Infectious Disease"/>
            <person name="Wu L."/>
            <person name="Ma J."/>
        </authorList>
    </citation>
    <scope>NUCLEOTIDE SEQUENCE [LARGE SCALE GENOMIC DNA]</scope>
    <source>
        <strain evidence="2">XZYJT-10</strain>
    </source>
</reference>
<sequence length="97" mass="10598">MAQFVHQYVSQLVQGQERAAQMLDVDIYGVDRSTWVMNLTVLTMLGVVMKKVSEVAPVVTDQVWIDALGHALDQSAQQPWPAGLLGQVNPNEPPAVA</sequence>
<keyword evidence="2" id="KW-1185">Reference proteome</keyword>
<accession>A0ABW2HTS1</accession>
<dbReference type="EMBL" id="JBHTBJ010000013">
    <property type="protein sequence ID" value="MFC7276214.1"/>
    <property type="molecule type" value="Genomic_DNA"/>
</dbReference>
<protein>
    <submittedName>
        <fullName evidence="1">Uncharacterized protein</fullName>
    </submittedName>
</protein>
<comment type="caution">
    <text evidence="1">The sequence shown here is derived from an EMBL/GenBank/DDBJ whole genome shotgun (WGS) entry which is preliminary data.</text>
</comment>
<proteinExistence type="predicted"/>
<dbReference type="Proteomes" id="UP001596548">
    <property type="component" value="Unassembled WGS sequence"/>
</dbReference>
<evidence type="ECO:0000313" key="2">
    <source>
        <dbReference type="Proteomes" id="UP001596548"/>
    </source>
</evidence>
<evidence type="ECO:0000313" key="1">
    <source>
        <dbReference type="EMBL" id="MFC7276214.1"/>
    </source>
</evidence>